<protein>
    <submittedName>
        <fullName evidence="3">Uncharacterized protein</fullName>
    </submittedName>
</protein>
<evidence type="ECO:0000313" key="3">
    <source>
        <dbReference type="WBParaSite" id="ACRNAN_scaffold8751.g28248.t1"/>
    </source>
</evidence>
<accession>A0A914EK98</accession>
<evidence type="ECO:0000256" key="1">
    <source>
        <dbReference type="SAM" id="SignalP"/>
    </source>
</evidence>
<name>A0A914EK98_9BILA</name>
<keyword evidence="2" id="KW-1185">Reference proteome</keyword>
<feature type="chain" id="PRO_5036734272" evidence="1">
    <location>
        <begin position="21"/>
        <end position="98"/>
    </location>
</feature>
<dbReference type="WBParaSite" id="ACRNAN_scaffold8751.g28248.t1">
    <property type="protein sequence ID" value="ACRNAN_scaffold8751.g28248.t1"/>
    <property type="gene ID" value="ACRNAN_scaffold8751.g28248"/>
</dbReference>
<evidence type="ECO:0000313" key="2">
    <source>
        <dbReference type="Proteomes" id="UP000887540"/>
    </source>
</evidence>
<organism evidence="2 3">
    <name type="scientific">Acrobeloides nanus</name>
    <dbReference type="NCBI Taxonomy" id="290746"/>
    <lineage>
        <taxon>Eukaryota</taxon>
        <taxon>Metazoa</taxon>
        <taxon>Ecdysozoa</taxon>
        <taxon>Nematoda</taxon>
        <taxon>Chromadorea</taxon>
        <taxon>Rhabditida</taxon>
        <taxon>Tylenchina</taxon>
        <taxon>Cephalobomorpha</taxon>
        <taxon>Cephaloboidea</taxon>
        <taxon>Cephalobidae</taxon>
        <taxon>Acrobeloides</taxon>
    </lineage>
</organism>
<reference evidence="3" key="1">
    <citation type="submission" date="2022-11" db="UniProtKB">
        <authorList>
            <consortium name="WormBaseParasite"/>
        </authorList>
    </citation>
    <scope>IDENTIFICATION</scope>
</reference>
<keyword evidence="1" id="KW-0732">Signal</keyword>
<dbReference type="Proteomes" id="UP000887540">
    <property type="component" value="Unplaced"/>
</dbReference>
<sequence length="98" mass="10874">MNVFLLVVKCFISMSSSVDCLQLILIYVLIASNCNLVPGSLTPCPTKDLVEIPVKEIMETIAINYSNKTDVEKTGFHFTVKMPDIMFDTGLPRCTIAE</sequence>
<feature type="signal peptide" evidence="1">
    <location>
        <begin position="1"/>
        <end position="20"/>
    </location>
</feature>
<proteinExistence type="predicted"/>
<dbReference type="AlphaFoldDB" id="A0A914EK98"/>